<keyword evidence="1" id="KW-0732">Signal</keyword>
<accession>A0A9P8BZU7</accession>
<dbReference type="EMBL" id="MU251891">
    <property type="protein sequence ID" value="KAG9228629.1"/>
    <property type="molecule type" value="Genomic_DNA"/>
</dbReference>
<name>A0A9P8BZU7_9HELO</name>
<dbReference type="Proteomes" id="UP000824998">
    <property type="component" value="Unassembled WGS sequence"/>
</dbReference>
<organism evidence="2 3">
    <name type="scientific">Amylocarpus encephaloides</name>
    <dbReference type="NCBI Taxonomy" id="45428"/>
    <lineage>
        <taxon>Eukaryota</taxon>
        <taxon>Fungi</taxon>
        <taxon>Dikarya</taxon>
        <taxon>Ascomycota</taxon>
        <taxon>Pezizomycotina</taxon>
        <taxon>Leotiomycetes</taxon>
        <taxon>Helotiales</taxon>
        <taxon>Helotiales incertae sedis</taxon>
        <taxon>Amylocarpus</taxon>
    </lineage>
</organism>
<dbReference type="AlphaFoldDB" id="A0A9P8BZU7"/>
<proteinExistence type="predicted"/>
<comment type="caution">
    <text evidence="2">The sequence shown here is derived from an EMBL/GenBank/DDBJ whole genome shotgun (WGS) entry which is preliminary data.</text>
</comment>
<protein>
    <recommendedName>
        <fullName evidence="4">Secreted protein</fullName>
    </recommendedName>
</protein>
<feature type="chain" id="PRO_5040466088" description="Secreted protein" evidence="1">
    <location>
        <begin position="26"/>
        <end position="134"/>
    </location>
</feature>
<keyword evidence="3" id="KW-1185">Reference proteome</keyword>
<evidence type="ECO:0008006" key="4">
    <source>
        <dbReference type="Google" id="ProtNLM"/>
    </source>
</evidence>
<evidence type="ECO:0000256" key="1">
    <source>
        <dbReference type="SAM" id="SignalP"/>
    </source>
</evidence>
<gene>
    <name evidence="2" type="ORF">BJ875DRAFT_231810</name>
</gene>
<evidence type="ECO:0000313" key="3">
    <source>
        <dbReference type="Proteomes" id="UP000824998"/>
    </source>
</evidence>
<evidence type="ECO:0000313" key="2">
    <source>
        <dbReference type="EMBL" id="KAG9228629.1"/>
    </source>
</evidence>
<sequence length="134" mass="15473">MTTRVRFPRIWKAFWLLVRLSVSFARCPNLEKRGHWPVNTNSQPVSWSITNAYCGSCGLPSSVMTRRYKIQVDRECLGQHCGETRATHARRHHSQWYQFGDLGDAHQTAARRGQLNWGDPNMSLAQLLMLYALI</sequence>
<feature type="signal peptide" evidence="1">
    <location>
        <begin position="1"/>
        <end position="25"/>
    </location>
</feature>
<reference evidence="2" key="1">
    <citation type="journal article" date="2021" name="IMA Fungus">
        <title>Genomic characterization of three marine fungi, including Emericellopsis atlantica sp. nov. with signatures of a generalist lifestyle and marine biomass degradation.</title>
        <authorList>
            <person name="Hagestad O.C."/>
            <person name="Hou L."/>
            <person name="Andersen J.H."/>
            <person name="Hansen E.H."/>
            <person name="Altermark B."/>
            <person name="Li C."/>
            <person name="Kuhnert E."/>
            <person name="Cox R.J."/>
            <person name="Crous P.W."/>
            <person name="Spatafora J.W."/>
            <person name="Lail K."/>
            <person name="Amirebrahimi M."/>
            <person name="Lipzen A."/>
            <person name="Pangilinan J."/>
            <person name="Andreopoulos W."/>
            <person name="Hayes R.D."/>
            <person name="Ng V."/>
            <person name="Grigoriev I.V."/>
            <person name="Jackson S.A."/>
            <person name="Sutton T.D.S."/>
            <person name="Dobson A.D.W."/>
            <person name="Rama T."/>
        </authorList>
    </citation>
    <scope>NUCLEOTIDE SEQUENCE</scope>
    <source>
        <strain evidence="2">TRa018bII</strain>
    </source>
</reference>